<evidence type="ECO:0000313" key="11">
    <source>
        <dbReference type="Proteomes" id="UP000176501"/>
    </source>
</evidence>
<evidence type="ECO:0000256" key="1">
    <source>
        <dbReference type="ARBA" id="ARBA00000448"/>
    </source>
</evidence>
<sequence length="582" mass="63124">MITALFVVVIVAVINIQSNRERKVEAEALYHDKSQPVEERVNDLLSRMTVDEKIGQIALVEKNSLLFSSDIVRFNLGALLSGGGGGPDSNEPEAWKKMITNFQDSANSSRLAIPLLYGVDAVHGNANVLGATIFPHAIGLGASGDEDLVRRVGVITAEEMSATGANWNFSPTVDVVQDSRWGRTYETFGSDTERVSELATAYLEGLQSSAIVTTAKHYLGTGAMVWGTSTNPDFKIDQGEITIDEATLRSVHLPPFVSAIRAGVGSIMVGHATWNGVELVANHELLTDLIKDELGFDGFVVSDWYGIYEIPGSKYHALVTAINAGLDMVMLPYNYRLFTMEMRRAINSGDISMERLDDAVRRILRVKFAAGLFDQEPPSDPSLNEFGSSEHRLVAREAVRKSLVILRDKQQTLPLSKTLSQIVVAGGAADNLGRQSGGWTIEWQGIDGNWILGTTILQGIKNAVSSQTKVDYRQAGDFSPEVESADMGIVVVGETPYAEGWGDNEHPTLSDDDLQAINNVKAISKKIVVIIVSGRPLDISAYVDDWDAVIAAWLPGSEGEGVADVLFGSYPFTGTLPVVWPL</sequence>
<dbReference type="PANTHER" id="PTHR30620">
    <property type="entry name" value="PERIPLASMIC BETA-GLUCOSIDASE-RELATED"/>
    <property type="match status" value="1"/>
</dbReference>
<dbReference type="InterPro" id="IPR036962">
    <property type="entry name" value="Glyco_hydro_3_N_sf"/>
</dbReference>
<keyword evidence="4" id="KW-0732">Signal</keyword>
<dbReference type="Gene3D" id="3.20.20.300">
    <property type="entry name" value="Glycoside hydrolase, family 3, N-terminal domain"/>
    <property type="match status" value="1"/>
</dbReference>
<dbReference type="Pfam" id="PF01915">
    <property type="entry name" value="Glyco_hydro_3_C"/>
    <property type="match status" value="1"/>
</dbReference>
<evidence type="ECO:0000259" key="9">
    <source>
        <dbReference type="Pfam" id="PF01915"/>
    </source>
</evidence>
<dbReference type="PRINTS" id="PR00133">
    <property type="entry name" value="GLHYDRLASE3"/>
</dbReference>
<dbReference type="AlphaFoldDB" id="A0A1F7W5E9"/>
<evidence type="ECO:0000256" key="5">
    <source>
        <dbReference type="ARBA" id="ARBA00022801"/>
    </source>
</evidence>
<dbReference type="GO" id="GO:0008422">
    <property type="term" value="F:beta-glucosidase activity"/>
    <property type="evidence" value="ECO:0007669"/>
    <property type="project" value="UniProtKB-EC"/>
</dbReference>
<dbReference type="GO" id="GO:0009251">
    <property type="term" value="P:glucan catabolic process"/>
    <property type="evidence" value="ECO:0007669"/>
    <property type="project" value="TreeGrafter"/>
</dbReference>
<keyword evidence="6 7" id="KW-0326">Glycosidase</keyword>
<accession>A0A1F7W5E9</accession>
<evidence type="ECO:0000256" key="4">
    <source>
        <dbReference type="ARBA" id="ARBA00022729"/>
    </source>
</evidence>
<dbReference type="InterPro" id="IPR001764">
    <property type="entry name" value="Glyco_hydro_3_N"/>
</dbReference>
<dbReference type="InterPro" id="IPR051915">
    <property type="entry name" value="Cellulose_Degrad_GH3"/>
</dbReference>
<reference evidence="10 11" key="1">
    <citation type="journal article" date="2016" name="Nat. Commun.">
        <title>Thousands of microbial genomes shed light on interconnected biogeochemical processes in an aquifer system.</title>
        <authorList>
            <person name="Anantharaman K."/>
            <person name="Brown C.T."/>
            <person name="Hug L.A."/>
            <person name="Sharon I."/>
            <person name="Castelle C.J."/>
            <person name="Probst A.J."/>
            <person name="Thomas B.C."/>
            <person name="Singh A."/>
            <person name="Wilkins M.J."/>
            <person name="Karaoz U."/>
            <person name="Brodie E.L."/>
            <person name="Williams K.H."/>
            <person name="Hubbard S.S."/>
            <person name="Banfield J.F."/>
        </authorList>
    </citation>
    <scope>NUCLEOTIDE SEQUENCE [LARGE SCALE GENOMIC DNA]</scope>
</reference>
<evidence type="ECO:0000256" key="7">
    <source>
        <dbReference type="RuleBase" id="RU361161"/>
    </source>
</evidence>
<comment type="caution">
    <text evidence="10">The sequence shown here is derived from an EMBL/GenBank/DDBJ whole genome shotgun (WGS) entry which is preliminary data.</text>
</comment>
<gene>
    <name evidence="10" type="ORF">A2304_00800</name>
</gene>
<comment type="similarity">
    <text evidence="2 7">Belongs to the glycosyl hydrolase 3 family.</text>
</comment>
<name>A0A1F7W5E9_9BACT</name>
<evidence type="ECO:0000256" key="2">
    <source>
        <dbReference type="ARBA" id="ARBA00005336"/>
    </source>
</evidence>
<dbReference type="Gene3D" id="3.40.50.1700">
    <property type="entry name" value="Glycoside hydrolase family 3 C-terminal domain"/>
    <property type="match status" value="1"/>
</dbReference>
<dbReference type="PROSITE" id="PS00775">
    <property type="entry name" value="GLYCOSYL_HYDROL_F3"/>
    <property type="match status" value="1"/>
</dbReference>
<dbReference type="EMBL" id="MGFE01000025">
    <property type="protein sequence ID" value="OGL98032.1"/>
    <property type="molecule type" value="Genomic_DNA"/>
</dbReference>
<dbReference type="Pfam" id="PF00933">
    <property type="entry name" value="Glyco_hydro_3"/>
    <property type="match status" value="1"/>
</dbReference>
<dbReference type="Proteomes" id="UP000176501">
    <property type="component" value="Unassembled WGS sequence"/>
</dbReference>
<evidence type="ECO:0000256" key="3">
    <source>
        <dbReference type="ARBA" id="ARBA00012744"/>
    </source>
</evidence>
<feature type="domain" description="Glycoside hydrolase family 3 C-terminal" evidence="9">
    <location>
        <begin position="404"/>
        <end position="581"/>
    </location>
</feature>
<comment type="catalytic activity">
    <reaction evidence="1">
        <text>Hydrolysis of terminal, non-reducing beta-D-glucosyl residues with release of beta-D-glucose.</text>
        <dbReference type="EC" id="3.2.1.21"/>
    </reaction>
</comment>
<dbReference type="SUPFAM" id="SSF52279">
    <property type="entry name" value="Beta-D-glucan exohydrolase, C-terminal domain"/>
    <property type="match status" value="1"/>
</dbReference>
<dbReference type="InterPro" id="IPR036881">
    <property type="entry name" value="Glyco_hydro_3_C_sf"/>
</dbReference>
<evidence type="ECO:0000256" key="6">
    <source>
        <dbReference type="ARBA" id="ARBA00023295"/>
    </source>
</evidence>
<dbReference type="InterPro" id="IPR002772">
    <property type="entry name" value="Glyco_hydro_3_C"/>
</dbReference>
<proteinExistence type="inferred from homology"/>
<protein>
    <recommendedName>
        <fullName evidence="3">beta-glucosidase</fullName>
        <ecNumber evidence="3">3.2.1.21</ecNumber>
    </recommendedName>
</protein>
<dbReference type="InterPro" id="IPR019800">
    <property type="entry name" value="Glyco_hydro_3_AS"/>
</dbReference>
<keyword evidence="5 7" id="KW-0378">Hydrolase</keyword>
<dbReference type="EC" id="3.2.1.21" evidence="3"/>
<dbReference type="InterPro" id="IPR017853">
    <property type="entry name" value="GH"/>
</dbReference>
<dbReference type="PANTHER" id="PTHR30620:SF16">
    <property type="entry name" value="LYSOSOMAL BETA GLUCOSIDASE"/>
    <property type="match status" value="1"/>
</dbReference>
<feature type="domain" description="Glycoside hydrolase family 3 N-terminal" evidence="8">
    <location>
        <begin position="49"/>
        <end position="366"/>
    </location>
</feature>
<evidence type="ECO:0000259" key="8">
    <source>
        <dbReference type="Pfam" id="PF00933"/>
    </source>
</evidence>
<organism evidence="10 11">
    <name type="scientific">Candidatus Uhrbacteria bacterium RIFOXYB2_FULL_57_15</name>
    <dbReference type="NCBI Taxonomy" id="1802422"/>
    <lineage>
        <taxon>Bacteria</taxon>
        <taxon>Candidatus Uhriibacteriota</taxon>
    </lineage>
</organism>
<evidence type="ECO:0000313" key="10">
    <source>
        <dbReference type="EMBL" id="OGL98032.1"/>
    </source>
</evidence>
<dbReference type="SUPFAM" id="SSF51445">
    <property type="entry name" value="(Trans)glycosidases"/>
    <property type="match status" value="1"/>
</dbReference>